<dbReference type="EMBL" id="MPUH01002003">
    <property type="protein sequence ID" value="OMJ65673.1"/>
    <property type="molecule type" value="Genomic_DNA"/>
</dbReference>
<dbReference type="Proteomes" id="UP000187209">
    <property type="component" value="Unassembled WGS sequence"/>
</dbReference>
<sequence>MDEEYNSVTWYFDESRNPCCMSMRSNSTCQQEQCRFSHNQAKYKAEMQIMQEDNKSPEELFFFISYYASVNLTETSYVLVDES</sequence>
<keyword evidence="3" id="KW-1185">Reference proteome</keyword>
<evidence type="ECO:0000313" key="1">
    <source>
        <dbReference type="EMBL" id="OMJ65673.1"/>
    </source>
</evidence>
<accession>A0A1R2AMC1</accession>
<dbReference type="AlphaFoldDB" id="A0A1R2AMC1"/>
<evidence type="ECO:0000313" key="2">
    <source>
        <dbReference type="EMBL" id="OMJ65678.1"/>
    </source>
</evidence>
<reference evidence="2 3" key="1">
    <citation type="submission" date="2016-11" db="EMBL/GenBank/DDBJ databases">
        <title>The macronuclear genome of Stentor coeruleus: a giant cell with tiny introns.</title>
        <authorList>
            <person name="Slabodnick M."/>
            <person name="Ruby J.G."/>
            <person name="Reiff S.B."/>
            <person name="Swart E.C."/>
            <person name="Gosai S."/>
            <person name="Prabakaran S."/>
            <person name="Witkowska E."/>
            <person name="Larue G.E."/>
            <person name="Fisher S."/>
            <person name="Freeman R.M."/>
            <person name="Gunawardena J."/>
            <person name="Chu W."/>
            <person name="Stover N.A."/>
            <person name="Gregory B.D."/>
            <person name="Nowacki M."/>
            <person name="Derisi J."/>
            <person name="Roy S.W."/>
            <person name="Marshall W.F."/>
            <person name="Sood P."/>
        </authorList>
    </citation>
    <scope>NUCLEOTIDE SEQUENCE [LARGE SCALE GENOMIC DNA]</scope>
    <source>
        <strain evidence="2">WM001</strain>
    </source>
</reference>
<proteinExistence type="predicted"/>
<protein>
    <submittedName>
        <fullName evidence="2">Uncharacterized protein</fullName>
    </submittedName>
</protein>
<gene>
    <name evidence="2" type="ORF">SteCoe_37799</name>
    <name evidence="1" type="ORF">SteCoe_37810</name>
</gene>
<evidence type="ECO:0000313" key="3">
    <source>
        <dbReference type="Proteomes" id="UP000187209"/>
    </source>
</evidence>
<comment type="caution">
    <text evidence="2">The sequence shown here is derived from an EMBL/GenBank/DDBJ whole genome shotgun (WGS) entry which is preliminary data.</text>
</comment>
<name>A0A1R2AMC1_9CILI</name>
<dbReference type="EMBL" id="MPUH01002000">
    <property type="protein sequence ID" value="OMJ65678.1"/>
    <property type="molecule type" value="Genomic_DNA"/>
</dbReference>
<organism evidence="2 3">
    <name type="scientific">Stentor coeruleus</name>
    <dbReference type="NCBI Taxonomy" id="5963"/>
    <lineage>
        <taxon>Eukaryota</taxon>
        <taxon>Sar</taxon>
        <taxon>Alveolata</taxon>
        <taxon>Ciliophora</taxon>
        <taxon>Postciliodesmatophora</taxon>
        <taxon>Heterotrichea</taxon>
        <taxon>Heterotrichida</taxon>
        <taxon>Stentoridae</taxon>
        <taxon>Stentor</taxon>
    </lineage>
</organism>